<keyword evidence="10" id="KW-0498">Mitosis</keyword>
<evidence type="ECO:0000256" key="18">
    <source>
        <dbReference type="SAM" id="MobiDB-lite"/>
    </source>
</evidence>
<feature type="region of interest" description="Disordered" evidence="18">
    <location>
        <begin position="897"/>
        <end position="931"/>
    </location>
</feature>
<evidence type="ECO:0000256" key="12">
    <source>
        <dbReference type="ARBA" id="ARBA00023242"/>
    </source>
</evidence>
<comment type="subcellular location">
    <subcellularLocation>
        <location evidence="2">Chromosome</location>
    </subcellularLocation>
    <subcellularLocation>
        <location evidence="3">Cytoplasm</location>
    </subcellularLocation>
    <subcellularLocation>
        <location evidence="1">Nucleus</location>
    </subcellularLocation>
</comment>
<keyword evidence="11" id="KW-0226">DNA condensation</keyword>
<feature type="compositionally biased region" description="Basic residues" evidence="18">
    <location>
        <begin position="1428"/>
        <end position="1445"/>
    </location>
</feature>
<evidence type="ECO:0000256" key="9">
    <source>
        <dbReference type="ARBA" id="ARBA00022618"/>
    </source>
</evidence>
<dbReference type="GO" id="GO:0042393">
    <property type="term" value="F:histone binding"/>
    <property type="evidence" value="ECO:0007669"/>
    <property type="project" value="TreeGrafter"/>
</dbReference>
<evidence type="ECO:0000256" key="1">
    <source>
        <dbReference type="ARBA" id="ARBA00004123"/>
    </source>
</evidence>
<evidence type="ECO:0000256" key="14">
    <source>
        <dbReference type="ARBA" id="ARBA00075131"/>
    </source>
</evidence>
<accession>A0A0K2UEZ9</accession>
<feature type="compositionally biased region" description="Basic and acidic residues" evidence="18">
    <location>
        <begin position="1239"/>
        <end position="1252"/>
    </location>
</feature>
<feature type="compositionally biased region" description="Polar residues" evidence="18">
    <location>
        <begin position="1611"/>
        <end position="1620"/>
    </location>
</feature>
<dbReference type="Gene3D" id="1.25.10.10">
    <property type="entry name" value="Leucine-rich Repeat Variant"/>
    <property type="match status" value="2"/>
</dbReference>
<sequence length="1626" mass="184957">MTINFVIPMEREDLLKADSLDQYAVLKILNVRELKPRMKEIEFDIRNDGSCFGQKDWFDSFYSVIFRFHEELPTNIKATAHDCLLNAGDQLLQRVDSILNEQDPDPEAKLECLNDMKMIVYLITQLTELIERETVEKSSQISAASLPGKGRKKNSTSGYDWAGMNWESSRMSAINFMYKILQLNVNRLFTPPVAEEDFINCFANAGFRILENPVMAHQRNRSVRMSVIQVLSSLNSRFDYSLSCSFKLVQELKLFEHMVSPLAEAVEVFVKEFNCKSIVMEIIQEISRLDMKELNRDTSATRSYSLFLFELTEKLPEYVRPSLSLLIVHLDGDSYMMRKSILGILGEIVIKVLSKEDLDEKSKDNRNQFLEYLEDHIHDINAHVRSSVLSIWSKLCVAKSIPLGRQYSVLKLTMGRLLDKSSNVRKQAVQLLTSLLQCNPYTFSLPIEELESQLNAESKKLQDLEGLIDKEQKKWDNEDIELHLKEILESDDYGKENLPKEIVWDGAVHGEVSRRIKHLITRKTYINAIALLMDARIKFPDEFSAESETISSLKDIYFSASMYDQPDEEALTKQRILVAYLKDSVSFGKLMNDSLPIMCQLLGSKQSTDILEAIDFFVTAFEFGILNAMMGVRKMLSLIWSNESVVKEAVVKAYRRLYIDVGTRSGGASQIVKNIIALVRGSTLGECTSLEALVGMLVETKDIGKECFQILWQIFTLVMPDSNEESSCDAIMILGMIGLKEPSVVSSNVSIIIEHAFGERGLNNFQLVCEACKSLLKIVPRHKSDDLETPFRYDSDDKLFESLHKIIVQGITRCESQNYIPMVKVAVTVIYEFSEHPDRRMAQIALDLICAVCDDNNINMTEIKRLVYVAGQIAVCQLKHLDISIFCEMKRRNHLREMKKEKKRKRKSVANIPNSASETPRNGNNDDDELVGAEGDDAEAEFIRNICENETVTGGNLLSHFVPFIVSLCSSQEHDDSLKTVAALTLSKFMLVSNEFCDQHLRLFFTLLEKSKNETTRANMIIAAGDLSVRFPNTLEPWTPRMYARLRDESSLVRSNTLTVLTHLILNDMIKVKGQISDMALCIIDKVDRISSMAKLFFTELARKGNSLYNVMPDIVSRLSSPEVGVPEEEFREIMKFIICLIEKDKHLESLVEKMCHRFRVTKTDRQWRDLSYCLCSFSFNDKAVKKLSDNFNCYSDKLYIQDVYDSLTSILVLAKKTVKNETKVIIEELEGKIEEAHERGLEDHTANERANKAKAGKANEELDEEEFNDATPLNNTDHSPGVNGIRSNNKENVHCSPTVSSNMLSNEMRSSRRRRNNGQDNEHERVISTPRNSVKHKKIAGLLDSDDEVSFHPRSLPKVRVTKNDEETANKNRRKTVNYDPSLTPGVFTKFKEFKSLRNKRLTDKNTKDSSDDSEEDNNQSSSSIPNKKKSSIIRTNSSKRKSVNKSFDNGSSEEEFSVRSSNKKTRTTATPVKSLRKKKSSPIEELSSKKETISSVKKISTRSNRLEPPVSEDSPKKSSPEERINAIIKNKIPVLKLTRIESLRNGPYNNKSSPRDSSISRKSPHIETKSLSPSTETFRRSSPRLKREASSSPGIHLKKKGTTKGDTTEQNSTTSSRNKLSRKK</sequence>
<evidence type="ECO:0000256" key="5">
    <source>
        <dbReference type="ARBA" id="ARBA00016064"/>
    </source>
</evidence>
<feature type="region of interest" description="Disordered" evidence="18">
    <location>
        <begin position="1546"/>
        <end position="1626"/>
    </location>
</feature>
<dbReference type="Pfam" id="PF12717">
    <property type="entry name" value="Cnd1"/>
    <property type="match status" value="1"/>
</dbReference>
<evidence type="ECO:0000256" key="13">
    <source>
        <dbReference type="ARBA" id="ARBA00023306"/>
    </source>
</evidence>
<dbReference type="GO" id="GO:0000796">
    <property type="term" value="C:condensin complex"/>
    <property type="evidence" value="ECO:0007669"/>
    <property type="project" value="TreeGrafter"/>
</dbReference>
<dbReference type="GO" id="GO:0005634">
    <property type="term" value="C:nucleus"/>
    <property type="evidence" value="ECO:0007669"/>
    <property type="project" value="UniProtKB-SubCell"/>
</dbReference>
<evidence type="ECO:0000256" key="15">
    <source>
        <dbReference type="ARBA" id="ARBA00080470"/>
    </source>
</evidence>
<comment type="similarity">
    <text evidence="4">Belongs to the CND1 (condensin subunit 1) family.</text>
</comment>
<dbReference type="GO" id="GO:0000779">
    <property type="term" value="C:condensed chromosome, centromeric region"/>
    <property type="evidence" value="ECO:0007669"/>
    <property type="project" value="TreeGrafter"/>
</dbReference>
<feature type="domain" description="Condensin complex subunit 1 C-terminal" evidence="19">
    <location>
        <begin position="1017"/>
        <end position="1176"/>
    </location>
</feature>
<feature type="compositionally biased region" description="Low complexity" evidence="18">
    <location>
        <begin position="1553"/>
        <end position="1563"/>
    </location>
</feature>
<dbReference type="PANTHER" id="PTHR14222">
    <property type="entry name" value="CONDENSIN"/>
    <property type="match status" value="1"/>
</dbReference>
<organism evidence="21">
    <name type="scientific">Lepeophtheirus salmonis</name>
    <name type="common">Salmon louse</name>
    <name type="synonym">Caligus salmonis</name>
    <dbReference type="NCBI Taxonomy" id="72036"/>
    <lineage>
        <taxon>Eukaryota</taxon>
        <taxon>Metazoa</taxon>
        <taxon>Ecdysozoa</taxon>
        <taxon>Arthropoda</taxon>
        <taxon>Crustacea</taxon>
        <taxon>Multicrustacea</taxon>
        <taxon>Hexanauplia</taxon>
        <taxon>Copepoda</taxon>
        <taxon>Siphonostomatoida</taxon>
        <taxon>Caligidae</taxon>
        <taxon>Lepeophtheirus</taxon>
    </lineage>
</organism>
<dbReference type="InterPro" id="IPR026971">
    <property type="entry name" value="CND1/NCAPD3"/>
</dbReference>
<dbReference type="InterPro" id="IPR024324">
    <property type="entry name" value="Condensin_cplx_su1_N"/>
</dbReference>
<dbReference type="InterPro" id="IPR032682">
    <property type="entry name" value="Cnd1_C"/>
</dbReference>
<dbReference type="InterPro" id="IPR011989">
    <property type="entry name" value="ARM-like"/>
</dbReference>
<evidence type="ECO:0000256" key="17">
    <source>
        <dbReference type="SAM" id="Coils"/>
    </source>
</evidence>
<feature type="compositionally biased region" description="Polar residues" evidence="18">
    <location>
        <begin position="911"/>
        <end position="923"/>
    </location>
</feature>
<proteinExistence type="inferred from homology"/>
<evidence type="ECO:0000256" key="8">
    <source>
        <dbReference type="ARBA" id="ARBA00022553"/>
    </source>
</evidence>
<evidence type="ECO:0000256" key="3">
    <source>
        <dbReference type="ARBA" id="ARBA00004496"/>
    </source>
</evidence>
<dbReference type="EMBL" id="HACA01019146">
    <property type="protein sequence ID" value="CDW36507.1"/>
    <property type="molecule type" value="Transcribed_RNA"/>
</dbReference>
<keyword evidence="17" id="KW-0175">Coiled coil</keyword>
<feature type="region of interest" description="Disordered" evidence="18">
    <location>
        <begin position="1239"/>
        <end position="1386"/>
    </location>
</feature>
<evidence type="ECO:0000259" key="19">
    <source>
        <dbReference type="Pfam" id="PF12717"/>
    </source>
</evidence>
<feature type="region of interest" description="Disordered" evidence="18">
    <location>
        <begin position="1403"/>
        <end position="1527"/>
    </location>
</feature>
<evidence type="ECO:0000256" key="4">
    <source>
        <dbReference type="ARBA" id="ARBA00009606"/>
    </source>
</evidence>
<protein>
    <recommendedName>
        <fullName evidence="5">Condensin complex subunit 1</fullName>
    </recommendedName>
    <alternativeName>
        <fullName evidence="16">Chromosome condensation-related SMC-associated protein 1</fullName>
    </alternativeName>
    <alternativeName>
        <fullName evidence="15">Chromosome-associated protein D2</fullName>
    </alternativeName>
    <alternativeName>
        <fullName evidence="14">Non-SMC condensin I complex subunit D2</fullName>
    </alternativeName>
</protein>
<dbReference type="PANTHER" id="PTHR14222:SF2">
    <property type="entry name" value="CONDENSIN COMPLEX SUBUNIT 1"/>
    <property type="match status" value="1"/>
</dbReference>
<evidence type="ECO:0000259" key="20">
    <source>
        <dbReference type="Pfam" id="PF12922"/>
    </source>
</evidence>
<evidence type="ECO:0000256" key="7">
    <source>
        <dbReference type="ARBA" id="ARBA00022490"/>
    </source>
</evidence>
<feature type="coiled-coil region" evidence="17">
    <location>
        <begin position="447"/>
        <end position="474"/>
    </location>
</feature>
<keyword evidence="8" id="KW-0597">Phosphoprotein</keyword>
<keyword evidence="13" id="KW-0131">Cell cycle</keyword>
<dbReference type="GO" id="GO:0051301">
    <property type="term" value="P:cell division"/>
    <property type="evidence" value="ECO:0007669"/>
    <property type="project" value="UniProtKB-KW"/>
</dbReference>
<dbReference type="GO" id="GO:0010032">
    <property type="term" value="P:meiotic chromosome condensation"/>
    <property type="evidence" value="ECO:0007669"/>
    <property type="project" value="TreeGrafter"/>
</dbReference>
<evidence type="ECO:0000256" key="2">
    <source>
        <dbReference type="ARBA" id="ARBA00004286"/>
    </source>
</evidence>
<evidence type="ECO:0000313" key="21">
    <source>
        <dbReference type="EMBL" id="CDW36507.1"/>
    </source>
</evidence>
<dbReference type="OrthoDB" id="436262at2759"/>
<name>A0A0K2UEZ9_LEPSM</name>
<feature type="domain" description="Condensin complex subunit 1 N-terminal" evidence="20">
    <location>
        <begin position="78"/>
        <end position="241"/>
    </location>
</feature>
<dbReference type="InterPro" id="IPR016024">
    <property type="entry name" value="ARM-type_fold"/>
</dbReference>
<evidence type="ECO:0000256" key="11">
    <source>
        <dbReference type="ARBA" id="ARBA00023067"/>
    </source>
</evidence>
<evidence type="ECO:0000256" key="16">
    <source>
        <dbReference type="ARBA" id="ARBA00081485"/>
    </source>
</evidence>
<keyword evidence="12" id="KW-0539">Nucleus</keyword>
<feature type="compositionally biased region" description="Basic and acidic residues" evidence="18">
    <location>
        <begin position="1515"/>
        <end position="1526"/>
    </location>
</feature>
<feature type="compositionally biased region" description="Polar residues" evidence="18">
    <location>
        <begin position="1495"/>
        <end position="1505"/>
    </location>
</feature>
<keyword evidence="7" id="KW-0963">Cytoplasm</keyword>
<dbReference type="PIRSF" id="PIRSF017127">
    <property type="entry name" value="Condensin_D2"/>
    <property type="match status" value="1"/>
</dbReference>
<reference evidence="21" key="1">
    <citation type="submission" date="2014-05" db="EMBL/GenBank/DDBJ databases">
        <authorList>
            <person name="Chronopoulou M."/>
        </authorList>
    </citation>
    <scope>NUCLEOTIDE SEQUENCE</scope>
    <source>
        <tissue evidence="21">Whole organism</tissue>
    </source>
</reference>
<evidence type="ECO:0000256" key="6">
    <source>
        <dbReference type="ARBA" id="ARBA00022454"/>
    </source>
</evidence>
<feature type="compositionally biased region" description="Basic and acidic residues" evidence="18">
    <location>
        <begin position="1403"/>
        <end position="1412"/>
    </location>
</feature>
<keyword evidence="6" id="KW-0158">Chromosome</keyword>
<dbReference type="GO" id="GO:0007076">
    <property type="term" value="P:mitotic chromosome condensation"/>
    <property type="evidence" value="ECO:0007669"/>
    <property type="project" value="InterPro"/>
</dbReference>
<evidence type="ECO:0000256" key="10">
    <source>
        <dbReference type="ARBA" id="ARBA00022776"/>
    </source>
</evidence>
<dbReference type="Pfam" id="PF12922">
    <property type="entry name" value="Cnd1_N"/>
    <property type="match status" value="1"/>
</dbReference>
<dbReference type="SUPFAM" id="SSF48371">
    <property type="entry name" value="ARM repeat"/>
    <property type="match status" value="1"/>
</dbReference>
<dbReference type="InterPro" id="IPR007673">
    <property type="entry name" value="Condensin_cplx_su1"/>
</dbReference>
<dbReference type="GO" id="GO:0005737">
    <property type="term" value="C:cytoplasm"/>
    <property type="evidence" value="ECO:0007669"/>
    <property type="project" value="UniProtKB-SubCell"/>
</dbReference>
<keyword evidence="9" id="KW-0132">Cell division</keyword>
<dbReference type="FunFam" id="1.25.10.10:FF:000695">
    <property type="entry name" value="Condensin complex subunit 1"/>
    <property type="match status" value="1"/>
</dbReference>